<keyword evidence="9" id="KW-0460">Magnesium</keyword>
<dbReference type="InterPro" id="IPR029061">
    <property type="entry name" value="THDP-binding"/>
</dbReference>
<dbReference type="PANTHER" id="PTHR43825">
    <property type="entry name" value="PYRUVATE DEHYDROGENASE E1 COMPONENT"/>
    <property type="match status" value="1"/>
</dbReference>
<dbReference type="InterPro" id="IPR005474">
    <property type="entry name" value="Transketolase_N"/>
</dbReference>
<dbReference type="AlphaFoldDB" id="A0A4P7UE46"/>
<dbReference type="EMBL" id="CP038462">
    <property type="protein sequence ID" value="QCC77618.1"/>
    <property type="molecule type" value="Genomic_DNA"/>
</dbReference>
<dbReference type="GO" id="GO:0000287">
    <property type="term" value="F:magnesium ion binding"/>
    <property type="evidence" value="ECO:0007669"/>
    <property type="project" value="UniProtKB-ARBA"/>
</dbReference>
<evidence type="ECO:0000256" key="6">
    <source>
        <dbReference type="ARBA" id="ARBA00023317"/>
    </source>
</evidence>
<evidence type="ECO:0000256" key="3">
    <source>
        <dbReference type="ARBA" id="ARBA00017172"/>
    </source>
</evidence>
<comment type="cofactor">
    <cofactor evidence="9">
        <name>Mg(2+)</name>
        <dbReference type="ChEBI" id="CHEBI:18420"/>
    </cofactor>
</comment>
<feature type="region of interest" description="Disordered" evidence="10">
    <location>
        <begin position="916"/>
        <end position="956"/>
    </location>
</feature>
<dbReference type="EC" id="1.2.4.1" evidence="2 8"/>
<dbReference type="InterPro" id="IPR004660">
    <property type="entry name" value="PDH_E1"/>
</dbReference>
<evidence type="ECO:0000256" key="2">
    <source>
        <dbReference type="ARBA" id="ARBA00012281"/>
    </source>
</evidence>
<dbReference type="PIRSF" id="PIRSF000156">
    <property type="entry name" value="Pyruvate_dh_E1"/>
    <property type="match status" value="1"/>
</dbReference>
<feature type="binding site" evidence="9">
    <location>
        <position position="254"/>
    </location>
    <ligand>
        <name>Mg(2+)</name>
        <dbReference type="ChEBI" id="CHEBI:18420"/>
    </ligand>
</feature>
<evidence type="ECO:0000313" key="15">
    <source>
        <dbReference type="Proteomes" id="UP000297025"/>
    </source>
</evidence>
<keyword evidence="4 8" id="KW-0560">Oxidoreductase</keyword>
<name>A0A4P7UE46_9ACTN</name>
<feature type="binding site" evidence="9">
    <location>
        <position position="284"/>
    </location>
    <ligand>
        <name>Mg(2+)</name>
        <dbReference type="ChEBI" id="CHEBI:18420"/>
    </ligand>
</feature>
<organism evidence="14 15">
    <name type="scientific">Nocardioides daphniae</name>
    <dbReference type="NCBI Taxonomy" id="402297"/>
    <lineage>
        <taxon>Bacteria</taxon>
        <taxon>Bacillati</taxon>
        <taxon>Actinomycetota</taxon>
        <taxon>Actinomycetes</taxon>
        <taxon>Propionibacteriales</taxon>
        <taxon>Nocardioidaceae</taxon>
        <taxon>Nocardioides</taxon>
    </lineage>
</organism>
<dbReference type="KEGG" id="ndp:E2C04_11340"/>
<feature type="compositionally biased region" description="Polar residues" evidence="10">
    <location>
        <begin position="1"/>
        <end position="10"/>
    </location>
</feature>
<keyword evidence="5 8" id="KW-0786">Thiamine pyrophosphate</keyword>
<evidence type="ECO:0000256" key="9">
    <source>
        <dbReference type="PIRSR" id="PIRSR000156-1"/>
    </source>
</evidence>
<comment type="function">
    <text evidence="8">Component of the pyruvate dehydrogenase (PDH) complex, that catalyzes the overall conversion of pyruvate to acetyl-CoA and CO(2).</text>
</comment>
<dbReference type="Gene3D" id="3.40.50.920">
    <property type="match status" value="1"/>
</dbReference>
<keyword evidence="6 8" id="KW-0670">Pyruvate</keyword>
<evidence type="ECO:0000256" key="7">
    <source>
        <dbReference type="ARBA" id="ARBA00051231"/>
    </source>
</evidence>
<dbReference type="FunFam" id="3.40.50.970:FF:000011">
    <property type="entry name" value="Pyruvate dehydrogenase E1 component"/>
    <property type="match status" value="1"/>
</dbReference>
<dbReference type="SUPFAM" id="SSF52518">
    <property type="entry name" value="Thiamin diphosphate-binding fold (THDP-binding)"/>
    <property type="match status" value="2"/>
</dbReference>
<evidence type="ECO:0000259" key="12">
    <source>
        <dbReference type="Pfam" id="PF17831"/>
    </source>
</evidence>
<evidence type="ECO:0000259" key="13">
    <source>
        <dbReference type="Pfam" id="PF22613"/>
    </source>
</evidence>
<comment type="cofactor">
    <cofactor evidence="1 8">
        <name>thiamine diphosphate</name>
        <dbReference type="ChEBI" id="CHEBI:58937"/>
    </cofactor>
</comment>
<dbReference type="Pfam" id="PF00456">
    <property type="entry name" value="Transketolase_N"/>
    <property type="match status" value="1"/>
</dbReference>
<reference evidence="14 15" key="1">
    <citation type="journal article" date="2008" name="Int. J. Syst. Evol. Microbiol.">
        <title>Nocardioides daphniae sp. nov., isolated from Daphnia cucullata (Crustacea: Cladocera).</title>
        <authorList>
            <person name="Toth E.M."/>
            <person name="Keki Z."/>
            <person name="Homonnay Z.G."/>
            <person name="Borsodi A.K."/>
            <person name="Marialigeti K."/>
            <person name="Schumann P."/>
        </authorList>
    </citation>
    <scope>NUCLEOTIDE SEQUENCE [LARGE SCALE GENOMIC DNA]</scope>
    <source>
        <strain evidence="14 15">JCM 16608</strain>
    </source>
</reference>
<dbReference type="InterPro" id="IPR051157">
    <property type="entry name" value="PDH/Transketolase"/>
</dbReference>
<protein>
    <recommendedName>
        <fullName evidence="3 8">Pyruvate dehydrogenase E1 component</fullName>
        <ecNumber evidence="2 8">1.2.4.1</ecNumber>
    </recommendedName>
</protein>
<dbReference type="NCBIfam" id="TIGR00759">
    <property type="entry name" value="aceE"/>
    <property type="match status" value="1"/>
</dbReference>
<dbReference type="SUPFAM" id="SSF52922">
    <property type="entry name" value="TK C-terminal domain-like"/>
    <property type="match status" value="1"/>
</dbReference>
<dbReference type="InterPro" id="IPR055152">
    <property type="entry name" value="Transketolase-like_C_2"/>
</dbReference>
<feature type="binding site" evidence="9">
    <location>
        <position position="286"/>
    </location>
    <ligand>
        <name>Mg(2+)</name>
        <dbReference type="ChEBI" id="CHEBI:18420"/>
    </ligand>
</feature>
<dbReference type="InterPro" id="IPR009014">
    <property type="entry name" value="Transketo_C/PFOR_II"/>
</dbReference>
<comment type="catalytic activity">
    <reaction evidence="7 8">
        <text>N(6)-[(R)-lipoyl]-L-lysyl-[protein] + pyruvate + H(+) = N(6)-[(R)-S(8)-acetyldihydrolipoyl]-L-lysyl-[protein] + CO2</text>
        <dbReference type="Rhea" id="RHEA:19189"/>
        <dbReference type="Rhea" id="RHEA-COMP:10474"/>
        <dbReference type="Rhea" id="RHEA-COMP:10478"/>
        <dbReference type="ChEBI" id="CHEBI:15361"/>
        <dbReference type="ChEBI" id="CHEBI:15378"/>
        <dbReference type="ChEBI" id="CHEBI:16526"/>
        <dbReference type="ChEBI" id="CHEBI:83099"/>
        <dbReference type="ChEBI" id="CHEBI:83111"/>
        <dbReference type="EC" id="1.2.4.1"/>
    </reaction>
</comment>
<evidence type="ECO:0000256" key="8">
    <source>
        <dbReference type="PIRNR" id="PIRNR000156"/>
    </source>
</evidence>
<evidence type="ECO:0000256" key="5">
    <source>
        <dbReference type="ARBA" id="ARBA00023052"/>
    </source>
</evidence>
<dbReference type="OrthoDB" id="9759664at2"/>
<dbReference type="GO" id="GO:0004739">
    <property type="term" value="F:pyruvate dehydrogenase (acetyl-transferring) activity"/>
    <property type="evidence" value="ECO:0007669"/>
    <property type="project" value="UniProtKB-EC"/>
</dbReference>
<feature type="domain" description="Transketolase N-terminal" evidence="11">
    <location>
        <begin position="160"/>
        <end position="321"/>
    </location>
</feature>
<keyword evidence="9" id="KW-0479">Metal-binding</keyword>
<evidence type="ECO:0000313" key="14">
    <source>
        <dbReference type="EMBL" id="QCC77618.1"/>
    </source>
</evidence>
<dbReference type="InterPro" id="IPR041621">
    <property type="entry name" value="PDH_E1_M"/>
</dbReference>
<sequence length="981" mass="108684">MGDVTEQTQPERPPIPSVIHEGLPTQLPDIDPEETLEWLGSFDALVEGRGRDRARYVMLRLLERARESNVGVPALRSTDYINTIPPEREPWFPGDEDIERRIRAFIRWNAAVMVSSANRKGIEVGGHIATYQSSASLYEVGFNHFFRGKDHPGGGDQIYFQGHASPGIYARAFLEGRLDEEQLYRFRQEVQHGQGAGLSSYPHPRLMSDFWEFPTVSMGLTGINSIYQARFNRYLHNRGVKDTSQQRVWAFLGDGEMAEPESLGAIRVAAREELDNLTWVVNCNLQQLDGPVTGNGKIMQELEANFRGAGWNVIKVVWGREWDDLLARDVNGVLVNKMNTTPDGDFQTFSVEDGAYTREHFFGDDERLRKMVEHMTDRQIELLPRGGHDYRKVYAAFDAATKHVGQPTVILAKTIKGWTIDALEGRNATHQMKKLTPEDIKKFRDRLRLPISDRDLERSYEETGAPPFFHPGADSPEIKYMMERRSQLGGSIPRRVERAEPLKLPSDAAYKDIKQGGGKNKVATTMAVVRLLKEWMRDPEIGKRIVPIAPDEYRTFGMDAMFPSAKVYNPGGQQYESVDRKLLLSYKESAQGQMLHEGISEAGALASATAAGSAYSTHGEHMIPFYIFYSMFGFQRTGDSIWAMADQLSRGFLIGATAGRTTLTGEGLQHADGHSPLLAATNPAVVHYDPAFAYEIAHIMKSGLERMYGTGGPHGNGENVIFYLTVYNEPVHQPAEPEGVDVEGILKGLHRVSAAEGDGPKVRLLGSGVGFPWVEKAAEMLREEWGVAADTWSVTSWNELARDAIAAEDWNLLNPAEPKRTAYVTDKLGDGNAPVVAVSDYMTAVPMQIARWVPADYRVLGTDGFGFADTRPAARRYFRVDAESVVVQALQALADAGEIEVDKVVEARTKYRIDDPTAVQGVQQEGGTPDRSQAPVGWSSRTGAKPSTPVPPPTVGRVSCLTGAEIAGAPEASIRRHCALV</sequence>
<evidence type="ECO:0000256" key="1">
    <source>
        <dbReference type="ARBA" id="ARBA00001964"/>
    </source>
</evidence>
<dbReference type="PANTHER" id="PTHR43825:SF3">
    <property type="entry name" value="PYRUVATE DEHYDROGENASE E1 COMPONENT"/>
    <property type="match status" value="1"/>
</dbReference>
<accession>A0A4P7UE46</accession>
<feature type="region of interest" description="Disordered" evidence="10">
    <location>
        <begin position="1"/>
        <end position="23"/>
    </location>
</feature>
<gene>
    <name evidence="14" type="primary">aceE</name>
    <name evidence="14" type="ORF">E2C04_11340</name>
</gene>
<dbReference type="Pfam" id="PF17831">
    <property type="entry name" value="PDH_E1_M"/>
    <property type="match status" value="1"/>
</dbReference>
<dbReference type="Pfam" id="PF22613">
    <property type="entry name" value="Transketolase_C_1"/>
    <property type="match status" value="1"/>
</dbReference>
<evidence type="ECO:0000259" key="11">
    <source>
        <dbReference type="Pfam" id="PF00456"/>
    </source>
</evidence>
<proteinExistence type="predicted"/>
<dbReference type="CDD" id="cd02017">
    <property type="entry name" value="TPP_E1_EcPDC_like"/>
    <property type="match status" value="1"/>
</dbReference>
<dbReference type="InterPro" id="IPR035807">
    <property type="entry name" value="PDC_E1_N"/>
</dbReference>
<dbReference type="Proteomes" id="UP000297025">
    <property type="component" value="Chromosome"/>
</dbReference>
<evidence type="ECO:0000256" key="10">
    <source>
        <dbReference type="SAM" id="MobiDB-lite"/>
    </source>
</evidence>
<evidence type="ECO:0000256" key="4">
    <source>
        <dbReference type="ARBA" id="ARBA00023002"/>
    </source>
</evidence>
<feature type="domain" description="Transketolase-like C-terminal" evidence="13">
    <location>
        <begin position="748"/>
        <end position="880"/>
    </location>
</feature>
<dbReference type="Gene3D" id="3.40.50.970">
    <property type="match status" value="2"/>
</dbReference>
<feature type="domain" description="Pyruvate dehydrogenase E1 component middle" evidence="12">
    <location>
        <begin position="515"/>
        <end position="733"/>
    </location>
</feature>